<gene>
    <name evidence="5" type="ORF">IAB44_07940</name>
</gene>
<proteinExistence type="predicted"/>
<reference evidence="5" key="1">
    <citation type="submission" date="2020-10" db="EMBL/GenBank/DDBJ databases">
        <authorList>
            <person name="Gilroy R."/>
        </authorList>
    </citation>
    <scope>NUCLEOTIDE SEQUENCE</scope>
    <source>
        <strain evidence="5">CHK190-19873</strain>
    </source>
</reference>
<evidence type="ECO:0000256" key="3">
    <source>
        <dbReference type="ARBA" id="ARBA00022777"/>
    </source>
</evidence>
<sequence length="83" mass="9924">MKFLKKRTDRRIAACRQELMETHYREVETMYRQMRGWRHDYRNHIQTLKAYAAAGDLAAVRDYLDKLDADLKRIDPVLKTGNP</sequence>
<dbReference type="AlphaFoldDB" id="A0A9D1JK75"/>
<dbReference type="InterPro" id="IPR016120">
    <property type="entry name" value="Sig_transdc_His_kin_SpoOB"/>
</dbReference>
<accession>A0A9D1JK75</accession>
<evidence type="ECO:0000313" key="5">
    <source>
        <dbReference type="EMBL" id="HIS31458.1"/>
    </source>
</evidence>
<keyword evidence="3" id="KW-0418">Kinase</keyword>
<dbReference type="Pfam" id="PF14689">
    <property type="entry name" value="SPOB_a"/>
    <property type="match status" value="1"/>
</dbReference>
<dbReference type="GO" id="GO:0000155">
    <property type="term" value="F:phosphorelay sensor kinase activity"/>
    <property type="evidence" value="ECO:0007669"/>
    <property type="project" value="InterPro"/>
</dbReference>
<dbReference type="InterPro" id="IPR039506">
    <property type="entry name" value="SPOB_a"/>
</dbReference>
<dbReference type="EMBL" id="DVIQ01000042">
    <property type="protein sequence ID" value="HIS31458.1"/>
    <property type="molecule type" value="Genomic_DNA"/>
</dbReference>
<dbReference type="PANTHER" id="PTHR40448">
    <property type="entry name" value="TWO-COMPONENT SENSOR HISTIDINE KINASE"/>
    <property type="match status" value="1"/>
</dbReference>
<keyword evidence="2" id="KW-0808">Transferase</keyword>
<keyword evidence="1" id="KW-0597">Phosphoprotein</keyword>
<reference evidence="5" key="2">
    <citation type="journal article" date="2021" name="PeerJ">
        <title>Extensive microbial diversity within the chicken gut microbiome revealed by metagenomics and culture.</title>
        <authorList>
            <person name="Gilroy R."/>
            <person name="Ravi A."/>
            <person name="Getino M."/>
            <person name="Pursley I."/>
            <person name="Horton D.L."/>
            <person name="Alikhan N.F."/>
            <person name="Baker D."/>
            <person name="Gharbi K."/>
            <person name="Hall N."/>
            <person name="Watson M."/>
            <person name="Adriaenssens E.M."/>
            <person name="Foster-Nyarko E."/>
            <person name="Jarju S."/>
            <person name="Secka A."/>
            <person name="Antonio M."/>
            <person name="Oren A."/>
            <person name="Chaudhuri R.R."/>
            <person name="La Ragione R."/>
            <person name="Hildebrand F."/>
            <person name="Pallen M.J."/>
        </authorList>
    </citation>
    <scope>NUCLEOTIDE SEQUENCE</scope>
    <source>
        <strain evidence="5">CHK190-19873</strain>
    </source>
</reference>
<dbReference type="Gene3D" id="1.10.287.130">
    <property type="match status" value="1"/>
</dbReference>
<dbReference type="PANTHER" id="PTHR40448:SF1">
    <property type="entry name" value="TWO-COMPONENT SENSOR HISTIDINE KINASE"/>
    <property type="match status" value="1"/>
</dbReference>
<dbReference type="Proteomes" id="UP000823935">
    <property type="component" value="Unassembled WGS sequence"/>
</dbReference>
<name>A0A9D1JK75_9FIRM</name>
<evidence type="ECO:0000256" key="1">
    <source>
        <dbReference type="ARBA" id="ARBA00022553"/>
    </source>
</evidence>
<evidence type="ECO:0000313" key="6">
    <source>
        <dbReference type="Proteomes" id="UP000823935"/>
    </source>
</evidence>
<evidence type="ECO:0000259" key="4">
    <source>
        <dbReference type="Pfam" id="PF14689"/>
    </source>
</evidence>
<feature type="non-terminal residue" evidence="5">
    <location>
        <position position="83"/>
    </location>
</feature>
<protein>
    <submittedName>
        <fullName evidence="5">Spo0B domain-containing protein</fullName>
    </submittedName>
</protein>
<dbReference type="GO" id="GO:0042802">
    <property type="term" value="F:identical protein binding"/>
    <property type="evidence" value="ECO:0007669"/>
    <property type="project" value="TreeGrafter"/>
</dbReference>
<evidence type="ECO:0000256" key="2">
    <source>
        <dbReference type="ARBA" id="ARBA00022679"/>
    </source>
</evidence>
<feature type="domain" description="SpoOB alpha-helical" evidence="4">
    <location>
        <begin position="24"/>
        <end position="79"/>
    </location>
</feature>
<comment type="caution">
    <text evidence="5">The sequence shown here is derived from an EMBL/GenBank/DDBJ whole genome shotgun (WGS) entry which is preliminary data.</text>
</comment>
<dbReference type="SUPFAM" id="SSF55890">
    <property type="entry name" value="Sporulation response regulatory protein Spo0B"/>
    <property type="match status" value="1"/>
</dbReference>
<organism evidence="5 6">
    <name type="scientific">Candidatus Limivivens intestinipullorum</name>
    <dbReference type="NCBI Taxonomy" id="2840858"/>
    <lineage>
        <taxon>Bacteria</taxon>
        <taxon>Bacillati</taxon>
        <taxon>Bacillota</taxon>
        <taxon>Clostridia</taxon>
        <taxon>Lachnospirales</taxon>
        <taxon>Lachnospiraceae</taxon>
        <taxon>Lachnospiraceae incertae sedis</taxon>
        <taxon>Candidatus Limivivens</taxon>
    </lineage>
</organism>